<dbReference type="EMBL" id="BAABGN010000013">
    <property type="protein sequence ID" value="GAA4431316.1"/>
    <property type="molecule type" value="Genomic_DNA"/>
</dbReference>
<dbReference type="Proteomes" id="UP001500622">
    <property type="component" value="Unassembled WGS sequence"/>
</dbReference>
<proteinExistence type="predicted"/>
<dbReference type="PROSITE" id="PS51257">
    <property type="entry name" value="PROKAR_LIPOPROTEIN"/>
    <property type="match status" value="1"/>
</dbReference>
<dbReference type="InterPro" id="IPR027056">
    <property type="entry name" value="Gluconate_2DH_su3"/>
</dbReference>
<dbReference type="InterPro" id="IPR006311">
    <property type="entry name" value="TAT_signal"/>
</dbReference>
<evidence type="ECO:0000256" key="1">
    <source>
        <dbReference type="SAM" id="MobiDB-lite"/>
    </source>
</evidence>
<sequence length="322" mass="34812">MNESRKDETPESSGFSRRAFLGSGPVLGSLALVACSPRPSAQEAAPVPPEGDTQAPAREPVPPNQVPRLGVNEFFTEAEAETVGAVVARLIPGDEEIPSAREAGVVNYIDQKLADFARFAEPTYLQKPFAAGYESSPDEVADDLVAVPKDQLYRYGWQSGTLPQETYRNGLPALDDYCRQRFSAAFLDLDEGQQDTVLLVMDHVQRRSSGGRDNVSSNAPTDAELDEAEQAFGDVDPGGLFATVYGDTIEGMFADPVYGGNRGLAGWNLIDYPGPQRSYSPEEMKNGTDREPQSLHGLPPMSPARQQPHAIAPMQQSNSGPR</sequence>
<feature type="region of interest" description="Disordered" evidence="1">
    <location>
        <begin position="38"/>
        <end position="66"/>
    </location>
</feature>
<organism evidence="2 3">
    <name type="scientific">Georgenia halophila</name>
    <dbReference type="NCBI Taxonomy" id="620889"/>
    <lineage>
        <taxon>Bacteria</taxon>
        <taxon>Bacillati</taxon>
        <taxon>Actinomycetota</taxon>
        <taxon>Actinomycetes</taxon>
        <taxon>Micrococcales</taxon>
        <taxon>Bogoriellaceae</taxon>
        <taxon>Georgenia</taxon>
    </lineage>
</organism>
<evidence type="ECO:0000313" key="3">
    <source>
        <dbReference type="Proteomes" id="UP001500622"/>
    </source>
</evidence>
<protein>
    <submittedName>
        <fullName evidence="2">Gluconate 2-dehydrogenase subunit 3 family protein</fullName>
    </submittedName>
</protein>
<accession>A0ABP8LLI3</accession>
<feature type="compositionally biased region" description="Basic and acidic residues" evidence="1">
    <location>
        <begin position="280"/>
        <end position="293"/>
    </location>
</feature>
<comment type="caution">
    <text evidence="2">The sequence shown here is derived from an EMBL/GenBank/DDBJ whole genome shotgun (WGS) entry which is preliminary data.</text>
</comment>
<gene>
    <name evidence="2" type="ORF">GCM10023169_35720</name>
</gene>
<name>A0ABP8LLI3_9MICO</name>
<dbReference type="RefSeq" id="WP_345218024.1">
    <property type="nucleotide sequence ID" value="NZ_BAABGN010000013.1"/>
</dbReference>
<evidence type="ECO:0000313" key="2">
    <source>
        <dbReference type="EMBL" id="GAA4431316.1"/>
    </source>
</evidence>
<dbReference type="PROSITE" id="PS51318">
    <property type="entry name" value="TAT"/>
    <property type="match status" value="1"/>
</dbReference>
<keyword evidence="3" id="KW-1185">Reference proteome</keyword>
<feature type="region of interest" description="Disordered" evidence="1">
    <location>
        <begin position="276"/>
        <end position="322"/>
    </location>
</feature>
<reference evidence="3" key="1">
    <citation type="journal article" date="2019" name="Int. J. Syst. Evol. Microbiol.">
        <title>The Global Catalogue of Microorganisms (GCM) 10K type strain sequencing project: providing services to taxonomists for standard genome sequencing and annotation.</title>
        <authorList>
            <consortium name="The Broad Institute Genomics Platform"/>
            <consortium name="The Broad Institute Genome Sequencing Center for Infectious Disease"/>
            <person name="Wu L."/>
            <person name="Ma J."/>
        </authorList>
    </citation>
    <scope>NUCLEOTIDE SEQUENCE [LARGE SCALE GENOMIC DNA]</scope>
    <source>
        <strain evidence="3">JCM 17810</strain>
    </source>
</reference>
<dbReference type="Pfam" id="PF13618">
    <property type="entry name" value="Gluconate_2-dh3"/>
    <property type="match status" value="1"/>
</dbReference>